<evidence type="ECO:0000256" key="1">
    <source>
        <dbReference type="SAM" id="SignalP"/>
    </source>
</evidence>
<dbReference type="RefSeq" id="WP_166142493.1">
    <property type="nucleotide sequence ID" value="NZ_JAANYN010000001.1"/>
</dbReference>
<feature type="signal peptide" evidence="1">
    <location>
        <begin position="1"/>
        <end position="19"/>
    </location>
</feature>
<sequence>MRLIIVTLLVFSLSTAVFATAPVENPIVTLEKVGENKFQLKYMGIPEGRITVAFKNEDNRVIFRDIIEAEKVFFKNYDLNKLDLGNYQVEVFAAEAGKLEDFEVYLGPKSVEKTYFAKVQVLDNQTLAFVLKNLDGTEKKLEIFEKGKLIFEEAISGDTFGKKFKFEKIGSLENISFKVSDKSGFGNYISAL</sequence>
<feature type="chain" id="PRO_5045735350" description="Secreted protein" evidence="1">
    <location>
        <begin position="20"/>
        <end position="192"/>
    </location>
</feature>
<accession>A0ABX0H4X8</accession>
<protein>
    <recommendedName>
        <fullName evidence="4">Secreted protein</fullName>
    </recommendedName>
</protein>
<evidence type="ECO:0000313" key="3">
    <source>
        <dbReference type="Proteomes" id="UP000649799"/>
    </source>
</evidence>
<comment type="caution">
    <text evidence="2">The sequence shown here is derived from an EMBL/GenBank/DDBJ whole genome shotgun (WGS) entry which is preliminary data.</text>
</comment>
<evidence type="ECO:0008006" key="4">
    <source>
        <dbReference type="Google" id="ProtNLM"/>
    </source>
</evidence>
<proteinExistence type="predicted"/>
<keyword evidence="3" id="KW-1185">Reference proteome</keyword>
<reference evidence="2 3" key="1">
    <citation type="submission" date="2020-03" db="EMBL/GenBank/DDBJ databases">
        <title>Cyclobacterium plantarum sp. nov., a marine bacterium isolated from a coastal-marine wetland.</title>
        <authorList>
            <person name="Sanchez-Porro C."/>
            <person name="Ventosa A."/>
            <person name="Amoozegar M."/>
        </authorList>
    </citation>
    <scope>NUCLEOTIDE SEQUENCE [LARGE SCALE GENOMIC DNA]</scope>
    <source>
        <strain evidence="2 3">GBPx2</strain>
    </source>
</reference>
<keyword evidence="1" id="KW-0732">Signal</keyword>
<gene>
    <name evidence="2" type="ORF">G9Q97_01675</name>
</gene>
<name>A0ABX0H4X8_9BACT</name>
<dbReference type="EMBL" id="JAANYN010000001">
    <property type="protein sequence ID" value="NHE55517.1"/>
    <property type="molecule type" value="Genomic_DNA"/>
</dbReference>
<organism evidence="2 3">
    <name type="scientific">Cyclobacterium plantarum</name>
    <dbReference type="NCBI Taxonomy" id="2716263"/>
    <lineage>
        <taxon>Bacteria</taxon>
        <taxon>Pseudomonadati</taxon>
        <taxon>Bacteroidota</taxon>
        <taxon>Cytophagia</taxon>
        <taxon>Cytophagales</taxon>
        <taxon>Cyclobacteriaceae</taxon>
        <taxon>Cyclobacterium</taxon>
    </lineage>
</organism>
<evidence type="ECO:0000313" key="2">
    <source>
        <dbReference type="EMBL" id="NHE55517.1"/>
    </source>
</evidence>
<dbReference type="Proteomes" id="UP000649799">
    <property type="component" value="Unassembled WGS sequence"/>
</dbReference>